<dbReference type="PANTHER" id="PTHR38116">
    <property type="entry name" value="CHROMOSOME 7, WHOLE GENOME SHOTGUN SEQUENCE"/>
    <property type="match status" value="1"/>
</dbReference>
<reference evidence="2 3" key="1">
    <citation type="journal article" date="2024" name="Front Chem Biol">
        <title>Unveiling the potential of Daldinia eschscholtzii MFLUCC 19-0629 through bioactivity and bioinformatics studies for enhanced sustainable agriculture production.</title>
        <authorList>
            <person name="Brooks S."/>
            <person name="Weaver J.A."/>
            <person name="Klomchit A."/>
            <person name="Alharthi S.A."/>
            <person name="Onlamun T."/>
            <person name="Nurani R."/>
            <person name="Vong T.K."/>
            <person name="Alberti F."/>
            <person name="Greco C."/>
        </authorList>
    </citation>
    <scope>NUCLEOTIDE SEQUENCE [LARGE SCALE GENOMIC DNA]</scope>
    <source>
        <strain evidence="2">MFLUCC 19-0629</strain>
    </source>
</reference>
<feature type="compositionally biased region" description="Basic and acidic residues" evidence="1">
    <location>
        <begin position="62"/>
        <end position="73"/>
    </location>
</feature>
<evidence type="ECO:0000313" key="3">
    <source>
        <dbReference type="Proteomes" id="UP001369815"/>
    </source>
</evidence>
<feature type="compositionally biased region" description="Basic residues" evidence="1">
    <location>
        <begin position="30"/>
        <end position="46"/>
    </location>
</feature>
<dbReference type="InterPro" id="IPR021833">
    <property type="entry name" value="DUF3425"/>
</dbReference>
<dbReference type="PANTHER" id="PTHR38116:SF1">
    <property type="entry name" value="BZIP DOMAIN-CONTAINING PROTEIN"/>
    <property type="match status" value="1"/>
</dbReference>
<evidence type="ECO:0000313" key="2">
    <source>
        <dbReference type="EMBL" id="KAK6955168.1"/>
    </source>
</evidence>
<name>A0AAX6MR96_9PEZI</name>
<dbReference type="EMBL" id="JBANMG010000003">
    <property type="protein sequence ID" value="KAK6955168.1"/>
    <property type="molecule type" value="Genomic_DNA"/>
</dbReference>
<protein>
    <recommendedName>
        <fullName evidence="4">BZIP domain-containing protein</fullName>
    </recommendedName>
</protein>
<keyword evidence="3" id="KW-1185">Reference proteome</keyword>
<comment type="caution">
    <text evidence="2">The sequence shown here is derived from an EMBL/GenBank/DDBJ whole genome shotgun (WGS) entry which is preliminary data.</text>
</comment>
<accession>A0AAX6MR96</accession>
<sequence>MDFHVSSMLQLREARVEDDNWTGLSNAAERRKRQNRLHQRAWRRKRAAEQKAGGQHQSSKAIKHEVNKQDLRGRAKPSRPDLAQEILKLLVVNPRVPPHIYTQLKPFAYWEEFHAQLNDLNTVYGIPDRPCYNLNQRRDLIHSAKDDLPSPKRQTIPPMIPYLDTHDQSDTTIPSFSFPISADHRLLVLIQYNVLRAFITNMSILSVLHRMPLECGAALNIKDLPPSPETIPPNLESTPVQQRVAHDFWIDIVPWGGMRDNLILNHGEYDEEDLCLDMAGGLYEGFDDIEARGLIVWGEPWSETGWEVTEGFAKKWSFLLKGCHTLIESTNKWRESRGEERLIVEV</sequence>
<evidence type="ECO:0008006" key="4">
    <source>
        <dbReference type="Google" id="ProtNLM"/>
    </source>
</evidence>
<dbReference type="Proteomes" id="UP001369815">
    <property type="component" value="Unassembled WGS sequence"/>
</dbReference>
<dbReference type="AlphaFoldDB" id="A0AAX6MR96"/>
<evidence type="ECO:0000256" key="1">
    <source>
        <dbReference type="SAM" id="MobiDB-lite"/>
    </source>
</evidence>
<feature type="region of interest" description="Disordered" evidence="1">
    <location>
        <begin position="27"/>
        <end position="79"/>
    </location>
</feature>
<proteinExistence type="predicted"/>
<gene>
    <name evidence="2" type="ORF">Daesc_002799</name>
</gene>
<organism evidence="2 3">
    <name type="scientific">Daldinia eschscholtzii</name>
    <dbReference type="NCBI Taxonomy" id="292717"/>
    <lineage>
        <taxon>Eukaryota</taxon>
        <taxon>Fungi</taxon>
        <taxon>Dikarya</taxon>
        <taxon>Ascomycota</taxon>
        <taxon>Pezizomycotina</taxon>
        <taxon>Sordariomycetes</taxon>
        <taxon>Xylariomycetidae</taxon>
        <taxon>Xylariales</taxon>
        <taxon>Hypoxylaceae</taxon>
        <taxon>Daldinia</taxon>
    </lineage>
</organism>
<dbReference type="Pfam" id="PF11905">
    <property type="entry name" value="DUF3425"/>
    <property type="match status" value="1"/>
</dbReference>